<feature type="domain" description="Fibrobacter succinogenes major paralogous" evidence="2">
    <location>
        <begin position="54"/>
        <end position="217"/>
    </location>
</feature>
<keyword evidence="4" id="KW-1185">Reference proteome</keyword>
<protein>
    <submittedName>
        <fullName evidence="3">Uncharacterized protein (TIGR02145 family)</fullName>
    </submittedName>
</protein>
<dbReference type="RefSeq" id="WP_158256429.1">
    <property type="nucleotide sequence ID" value="NZ_QGHD01000004.1"/>
</dbReference>
<evidence type="ECO:0000256" key="1">
    <source>
        <dbReference type="SAM" id="SignalP"/>
    </source>
</evidence>
<feature type="chain" id="PRO_5046640560" evidence="1">
    <location>
        <begin position="26"/>
        <end position="218"/>
    </location>
</feature>
<dbReference type="EMBL" id="QGHD01000004">
    <property type="protein sequence ID" value="PWL03663.1"/>
    <property type="molecule type" value="Genomic_DNA"/>
</dbReference>
<accession>A0ABX5LQV9</accession>
<evidence type="ECO:0000313" key="4">
    <source>
        <dbReference type="Proteomes" id="UP000245523"/>
    </source>
</evidence>
<feature type="signal peptide" evidence="1">
    <location>
        <begin position="1"/>
        <end position="25"/>
    </location>
</feature>
<dbReference type="PROSITE" id="PS51257">
    <property type="entry name" value="PROKAR_LIPOPROTEIN"/>
    <property type="match status" value="1"/>
</dbReference>
<dbReference type="Pfam" id="PF09603">
    <property type="entry name" value="Fib_succ_major"/>
    <property type="match status" value="1"/>
</dbReference>
<dbReference type="InterPro" id="IPR011871">
    <property type="entry name" value="Fib_succ_major"/>
</dbReference>
<name>A0ABX5LQV9_9BACT</name>
<dbReference type="Proteomes" id="UP000245523">
    <property type="component" value="Unassembled WGS sequence"/>
</dbReference>
<comment type="caution">
    <text evidence="3">The sequence shown here is derived from an EMBL/GenBank/DDBJ whole genome shotgun (WGS) entry which is preliminary data.</text>
</comment>
<keyword evidence="1" id="KW-0732">Signal</keyword>
<gene>
    <name evidence="3" type="ORF">B0H50_10487</name>
</gene>
<evidence type="ECO:0000313" key="3">
    <source>
        <dbReference type="EMBL" id="PWL03663.1"/>
    </source>
</evidence>
<organism evidence="3 4">
    <name type="scientific">Hallerella porci</name>
    <dbReference type="NCBI Taxonomy" id="1945871"/>
    <lineage>
        <taxon>Bacteria</taxon>
        <taxon>Pseudomonadati</taxon>
        <taxon>Fibrobacterota</taxon>
        <taxon>Fibrobacteria</taxon>
        <taxon>Fibrobacterales</taxon>
        <taxon>Fibrobacteraceae</taxon>
        <taxon>Hallerella</taxon>
    </lineage>
</organism>
<dbReference type="NCBIfam" id="TIGR02145">
    <property type="entry name" value="Fib_succ_major"/>
    <property type="match status" value="1"/>
</dbReference>
<proteinExistence type="predicted"/>
<reference evidence="3 4" key="1">
    <citation type="submission" date="2018-05" db="EMBL/GenBank/DDBJ databases">
        <title>Animal gut microbial communities from fecal samples from Wisconsin, USA.</title>
        <authorList>
            <person name="Neumann A."/>
        </authorList>
    </citation>
    <scope>NUCLEOTIDE SEQUENCE [LARGE SCALE GENOMIC DNA]</scope>
    <source>
        <strain evidence="3 4">UWS4</strain>
    </source>
</reference>
<evidence type="ECO:0000259" key="2">
    <source>
        <dbReference type="Pfam" id="PF09603"/>
    </source>
</evidence>
<sequence>MKKFFGIFMLTVMSIFIFACSDSSAGFSAGDVCPESGRGTFIDERDGQVYKYTTIGDQIWMAENLKYNAEYSVCYDSLNGFCDTYGRFYSLQKNGDGLAELDENLVASVCPAGWHVPSLAEWDILVNEIGDGYNQKSANRLRNDSISSSYRTGNDECGFSALLGGAYIGKNHIEFYKFDALFWTSTPMSDGMIYSVKIEQDITPFNSLYRMSLRCVKD</sequence>